<evidence type="ECO:0000256" key="1">
    <source>
        <dbReference type="SAM" id="Phobius"/>
    </source>
</evidence>
<feature type="transmembrane region" description="Helical" evidence="1">
    <location>
        <begin position="144"/>
        <end position="172"/>
    </location>
</feature>
<dbReference type="AlphaFoldDB" id="A0A0R2CWM0"/>
<organism evidence="3 4">
    <name type="scientific">Loigolactobacillus rennini DSM 20253</name>
    <dbReference type="NCBI Taxonomy" id="1423796"/>
    <lineage>
        <taxon>Bacteria</taxon>
        <taxon>Bacillati</taxon>
        <taxon>Bacillota</taxon>
        <taxon>Bacilli</taxon>
        <taxon>Lactobacillales</taxon>
        <taxon>Lactobacillaceae</taxon>
        <taxon>Loigolactobacillus</taxon>
    </lineage>
</organism>
<keyword evidence="4" id="KW-1185">Reference proteome</keyword>
<feature type="transmembrane region" description="Helical" evidence="1">
    <location>
        <begin position="43"/>
        <end position="68"/>
    </location>
</feature>
<dbReference type="STRING" id="1423796.FC24_GL000401"/>
<keyword evidence="1" id="KW-0472">Membrane</keyword>
<reference evidence="3 4" key="1">
    <citation type="journal article" date="2015" name="Genome Announc.">
        <title>Expanding the biotechnology potential of lactobacilli through comparative genomics of 213 strains and associated genera.</title>
        <authorList>
            <person name="Sun Z."/>
            <person name="Harris H.M."/>
            <person name="McCann A."/>
            <person name="Guo C."/>
            <person name="Argimon S."/>
            <person name="Zhang W."/>
            <person name="Yang X."/>
            <person name="Jeffery I.B."/>
            <person name="Cooney J.C."/>
            <person name="Kagawa T.F."/>
            <person name="Liu W."/>
            <person name="Song Y."/>
            <person name="Salvetti E."/>
            <person name="Wrobel A."/>
            <person name="Rasinkangas P."/>
            <person name="Parkhill J."/>
            <person name="Rea M.C."/>
            <person name="O'Sullivan O."/>
            <person name="Ritari J."/>
            <person name="Douillard F.P."/>
            <person name="Paul Ross R."/>
            <person name="Yang R."/>
            <person name="Briner A.E."/>
            <person name="Felis G.E."/>
            <person name="de Vos W.M."/>
            <person name="Barrangou R."/>
            <person name="Klaenhammer T.R."/>
            <person name="Caufield P.W."/>
            <person name="Cui Y."/>
            <person name="Zhang H."/>
            <person name="O'Toole P.W."/>
        </authorList>
    </citation>
    <scope>NUCLEOTIDE SEQUENCE [LARGE SCALE GENOMIC DNA]</scope>
    <source>
        <strain evidence="3 4">DSM 20253</strain>
    </source>
</reference>
<feature type="signal peptide" evidence="2">
    <location>
        <begin position="1"/>
        <end position="27"/>
    </location>
</feature>
<evidence type="ECO:0008006" key="5">
    <source>
        <dbReference type="Google" id="ProtNLM"/>
    </source>
</evidence>
<dbReference type="PATRIC" id="fig|1423796.3.peg.413"/>
<feature type="transmembrane region" description="Helical" evidence="1">
    <location>
        <begin position="75"/>
        <end position="96"/>
    </location>
</feature>
<keyword evidence="1" id="KW-1133">Transmembrane helix</keyword>
<evidence type="ECO:0000313" key="4">
    <source>
        <dbReference type="Proteomes" id="UP000051638"/>
    </source>
</evidence>
<dbReference type="OrthoDB" id="9809154at2"/>
<gene>
    <name evidence="3" type="ORF">FC24_GL000401</name>
</gene>
<evidence type="ECO:0000256" key="2">
    <source>
        <dbReference type="SAM" id="SignalP"/>
    </source>
</evidence>
<accession>A0A0R2CWM0</accession>
<dbReference type="RefSeq" id="WP_057874755.1">
    <property type="nucleotide sequence ID" value="NZ_AYYI01000092.1"/>
</dbReference>
<keyword evidence="2" id="KW-0732">Signal</keyword>
<comment type="caution">
    <text evidence="3">The sequence shown here is derived from an EMBL/GenBank/DDBJ whole genome shotgun (WGS) entry which is preliminary data.</text>
</comment>
<proteinExistence type="predicted"/>
<evidence type="ECO:0000313" key="3">
    <source>
        <dbReference type="EMBL" id="KRM94132.1"/>
    </source>
</evidence>
<feature type="chain" id="PRO_5039098349" description="ECF transporter S component" evidence="2">
    <location>
        <begin position="28"/>
        <end position="182"/>
    </location>
</feature>
<keyword evidence="1" id="KW-0812">Transmembrane</keyword>
<dbReference type="EMBL" id="AYYI01000092">
    <property type="protein sequence ID" value="KRM94132.1"/>
    <property type="molecule type" value="Genomic_DNA"/>
</dbReference>
<sequence length="182" mass="19351">MKNSPAKWVVKTALFLAILIAFQAATAALGNTLITGSLVNLTLILTVMLAGLSSGVTVAIFSPLLAFLLGIGPKLLPIIPCIMVGNVVLVLIWHWVTRKIQLSHLIANLSATILAAVLKFAVLYLLVVKLVVNMILALPAPQSLVLSTMFSLPQLITALVGGVIATLLLPILRPLAQKHDWV</sequence>
<feature type="transmembrane region" description="Helical" evidence="1">
    <location>
        <begin position="108"/>
        <end position="132"/>
    </location>
</feature>
<dbReference type="Proteomes" id="UP000051638">
    <property type="component" value="Unassembled WGS sequence"/>
</dbReference>
<protein>
    <recommendedName>
        <fullName evidence="5">ECF transporter S component</fullName>
    </recommendedName>
</protein>
<name>A0A0R2CWM0_9LACO</name>